<organism evidence="2 3">
    <name type="scientific">Niastella soli</name>
    <dbReference type="NCBI Taxonomy" id="2821487"/>
    <lineage>
        <taxon>Bacteria</taxon>
        <taxon>Pseudomonadati</taxon>
        <taxon>Bacteroidota</taxon>
        <taxon>Chitinophagia</taxon>
        <taxon>Chitinophagales</taxon>
        <taxon>Chitinophagaceae</taxon>
        <taxon>Niastella</taxon>
    </lineage>
</organism>
<protein>
    <recommendedName>
        <fullName evidence="4">DUF3592 domain-containing protein</fullName>
    </recommendedName>
</protein>
<name>A0ABS3YXP5_9BACT</name>
<sequence length="81" mass="9177">MEELELPPSDETFLTKYGKIIGFIIFLVIAIYYSKSKTDRVEKYGVITVAKAIEYEAAEQGSSTFIHIYLGNKIISNSCYL</sequence>
<evidence type="ECO:0000256" key="1">
    <source>
        <dbReference type="SAM" id="Phobius"/>
    </source>
</evidence>
<evidence type="ECO:0008006" key="4">
    <source>
        <dbReference type="Google" id="ProtNLM"/>
    </source>
</evidence>
<dbReference type="EMBL" id="JAGHKO010000005">
    <property type="protein sequence ID" value="MBO9202701.1"/>
    <property type="molecule type" value="Genomic_DNA"/>
</dbReference>
<evidence type="ECO:0000313" key="3">
    <source>
        <dbReference type="Proteomes" id="UP000677244"/>
    </source>
</evidence>
<dbReference type="RefSeq" id="WP_209140756.1">
    <property type="nucleotide sequence ID" value="NZ_JAGHKO010000005.1"/>
</dbReference>
<gene>
    <name evidence="2" type="ORF">J7I42_20600</name>
</gene>
<accession>A0ABS3YXP5</accession>
<comment type="caution">
    <text evidence="2">The sequence shown here is derived from an EMBL/GenBank/DDBJ whole genome shotgun (WGS) entry which is preliminary data.</text>
</comment>
<keyword evidence="1" id="KW-0812">Transmembrane</keyword>
<feature type="transmembrane region" description="Helical" evidence="1">
    <location>
        <begin position="17"/>
        <end position="34"/>
    </location>
</feature>
<keyword evidence="1" id="KW-1133">Transmembrane helix</keyword>
<proteinExistence type="predicted"/>
<reference evidence="2 3" key="1">
    <citation type="submission" date="2021-03" db="EMBL/GenBank/DDBJ databases">
        <title>Assistant Professor.</title>
        <authorList>
            <person name="Huq M.A."/>
        </authorList>
    </citation>
    <scope>NUCLEOTIDE SEQUENCE [LARGE SCALE GENOMIC DNA]</scope>
    <source>
        <strain evidence="2 3">MAH-29</strain>
    </source>
</reference>
<keyword evidence="3" id="KW-1185">Reference proteome</keyword>
<dbReference type="Proteomes" id="UP000677244">
    <property type="component" value="Unassembled WGS sequence"/>
</dbReference>
<evidence type="ECO:0000313" key="2">
    <source>
        <dbReference type="EMBL" id="MBO9202701.1"/>
    </source>
</evidence>
<keyword evidence="1" id="KW-0472">Membrane</keyword>